<dbReference type="EMBL" id="JBBKZS010000013">
    <property type="protein sequence ID" value="MEJ8857945.1"/>
    <property type="molecule type" value="Genomic_DNA"/>
</dbReference>
<dbReference type="Gene3D" id="3.40.50.2300">
    <property type="match status" value="2"/>
</dbReference>
<sequence>MSPTPFVAAGCKVWLTLCLALLLAMPARAFGITVLQADDLPAHAEFVRQLKDSQDPSGGFALVRVGPQGIATANADMAAVEDDRVGGGVRTRSARANNTGTGAVPPSITIAVGLDAAKAALERPGTDPLVLAMLSRLDYESLKANPALRRVDRRVGVLLRDPAMADAVALVDAALPRKRRLGIVVTDESEPLLQDVRRATSGWDLQVEYAADPRSLARALKVVLPRSDALLVLPDLIGDDQAATLAVLRAAATAGVPVFGASDGLVRSGGLAATVSTPTLLARQARILGRKVMAGGGAGAPLVESATPATVRVNATVARALGLRLPDERELTERVAAVR</sequence>
<evidence type="ECO:0000313" key="3">
    <source>
        <dbReference type="Proteomes" id="UP001367030"/>
    </source>
</evidence>
<protein>
    <submittedName>
        <fullName evidence="2">ABC transporter substrate-binding protein</fullName>
    </submittedName>
</protein>
<comment type="caution">
    <text evidence="2">The sequence shown here is derived from an EMBL/GenBank/DDBJ whole genome shotgun (WGS) entry which is preliminary data.</text>
</comment>
<feature type="chain" id="PRO_5046709661" evidence="1">
    <location>
        <begin position="30"/>
        <end position="339"/>
    </location>
</feature>
<gene>
    <name evidence="2" type="ORF">WKW79_25475</name>
</gene>
<reference evidence="2 3" key="1">
    <citation type="submission" date="2024-03" db="EMBL/GenBank/DDBJ databases">
        <title>Novel species of the genus Variovorax.</title>
        <authorList>
            <person name="Liu Q."/>
            <person name="Xin Y.-H."/>
        </authorList>
    </citation>
    <scope>NUCLEOTIDE SEQUENCE [LARGE SCALE GENOMIC DNA]</scope>
    <source>
        <strain evidence="2 3">KACC 18901</strain>
    </source>
</reference>
<dbReference type="Proteomes" id="UP001367030">
    <property type="component" value="Unassembled WGS sequence"/>
</dbReference>
<dbReference type="PANTHER" id="PTHR35271:SF1">
    <property type="entry name" value="ABC TRANSPORTER, SUBSTRATE-BINDING LIPOPROTEIN"/>
    <property type="match status" value="1"/>
</dbReference>
<feature type="signal peptide" evidence="1">
    <location>
        <begin position="1"/>
        <end position="29"/>
    </location>
</feature>
<keyword evidence="1" id="KW-0732">Signal</keyword>
<evidence type="ECO:0000256" key="1">
    <source>
        <dbReference type="SAM" id="SignalP"/>
    </source>
</evidence>
<name>A0ABU8XFX6_9BURK</name>
<dbReference type="InterPro" id="IPR007487">
    <property type="entry name" value="ABC_transpt-TYRBP-like"/>
</dbReference>
<evidence type="ECO:0000313" key="2">
    <source>
        <dbReference type="EMBL" id="MEJ8857945.1"/>
    </source>
</evidence>
<dbReference type="PANTHER" id="PTHR35271">
    <property type="entry name" value="ABC TRANSPORTER, SUBSTRATE-BINDING LIPOPROTEIN-RELATED"/>
    <property type="match status" value="1"/>
</dbReference>
<proteinExistence type="predicted"/>
<accession>A0ABU8XFX6</accession>
<keyword evidence="3" id="KW-1185">Reference proteome</keyword>
<dbReference type="RefSeq" id="WP_340338012.1">
    <property type="nucleotide sequence ID" value="NZ_JBBKZS010000013.1"/>
</dbReference>
<organism evidence="2 3">
    <name type="scientific">Variovorax robiniae</name>
    <dbReference type="NCBI Taxonomy" id="1836199"/>
    <lineage>
        <taxon>Bacteria</taxon>
        <taxon>Pseudomonadati</taxon>
        <taxon>Pseudomonadota</taxon>
        <taxon>Betaproteobacteria</taxon>
        <taxon>Burkholderiales</taxon>
        <taxon>Comamonadaceae</taxon>
        <taxon>Variovorax</taxon>
    </lineage>
</organism>